<feature type="compositionally biased region" description="Basic and acidic residues" evidence="1">
    <location>
        <begin position="80"/>
        <end position="94"/>
    </location>
</feature>
<dbReference type="InterPro" id="IPR045397">
    <property type="entry name" value="TumE-like"/>
</dbReference>
<dbReference type="Proteomes" id="UP000600449">
    <property type="component" value="Unassembled WGS sequence"/>
</dbReference>
<evidence type="ECO:0000256" key="1">
    <source>
        <dbReference type="SAM" id="MobiDB-lite"/>
    </source>
</evidence>
<keyword evidence="3" id="KW-1185">Reference proteome</keyword>
<name>A0A917Q5C2_9HYPH</name>
<dbReference type="AlphaFoldDB" id="A0A917Q5C2"/>
<dbReference type="Pfam" id="PF20126">
    <property type="entry name" value="TumE"/>
    <property type="match status" value="1"/>
</dbReference>
<reference evidence="2 3" key="1">
    <citation type="journal article" date="2014" name="Int. J. Syst. Evol. Microbiol.">
        <title>Complete genome sequence of Corynebacterium casei LMG S-19264T (=DSM 44701T), isolated from a smear-ripened cheese.</title>
        <authorList>
            <consortium name="US DOE Joint Genome Institute (JGI-PGF)"/>
            <person name="Walter F."/>
            <person name="Albersmeier A."/>
            <person name="Kalinowski J."/>
            <person name="Ruckert C."/>
        </authorList>
    </citation>
    <scope>NUCLEOTIDE SEQUENCE [LARGE SCALE GENOMIC DNA]</scope>
    <source>
        <strain evidence="2 3">CGMCC 1.9161</strain>
    </source>
</reference>
<evidence type="ECO:0000313" key="3">
    <source>
        <dbReference type="Proteomes" id="UP000600449"/>
    </source>
</evidence>
<protein>
    <submittedName>
        <fullName evidence="2">Uncharacterized protein</fullName>
    </submittedName>
</protein>
<accession>A0A917Q5C2</accession>
<sequence length="138" mass="15980">MKLGSPRTDDHTIEFLLAFDGRIHHLDGGYWMKFEIRRIAPTSERPHGLRYSFTLHDKFGRRVIGFDNAHAVKPGRHSSPSREHDHWHRTSDDPGRPYAFTTADKLVDDFFTECERYLSERGLSTIVIDEGEMGARKP</sequence>
<feature type="region of interest" description="Disordered" evidence="1">
    <location>
        <begin position="71"/>
        <end position="94"/>
    </location>
</feature>
<proteinExistence type="predicted"/>
<dbReference type="EMBL" id="BMMF01000003">
    <property type="protein sequence ID" value="GGK25188.1"/>
    <property type="molecule type" value="Genomic_DNA"/>
</dbReference>
<organism evidence="2 3">
    <name type="scientific">Salinarimonas ramus</name>
    <dbReference type="NCBI Taxonomy" id="690164"/>
    <lineage>
        <taxon>Bacteria</taxon>
        <taxon>Pseudomonadati</taxon>
        <taxon>Pseudomonadota</taxon>
        <taxon>Alphaproteobacteria</taxon>
        <taxon>Hyphomicrobiales</taxon>
        <taxon>Salinarimonadaceae</taxon>
        <taxon>Salinarimonas</taxon>
    </lineage>
</organism>
<gene>
    <name evidence="2" type="ORF">GCM10011322_09690</name>
</gene>
<comment type="caution">
    <text evidence="2">The sequence shown here is derived from an EMBL/GenBank/DDBJ whole genome shotgun (WGS) entry which is preliminary data.</text>
</comment>
<evidence type="ECO:0000313" key="2">
    <source>
        <dbReference type="EMBL" id="GGK25188.1"/>
    </source>
</evidence>